<protein>
    <recommendedName>
        <fullName evidence="2">NYN domain-containing protein</fullName>
    </recommendedName>
</protein>
<sequence>MAVLLRSRMLDACRKKTASRAVGRNVLHRNANFGLLLLVWLVSLTSLKTQTVTFDSLIQSSSRVRPRAVALCTTSPQRSCVSLWLRTDRRIVARKAVVAVAAVASPAARRRRRHLTATELPTKGAATAATSGRRRAAGSAVLPGDRSPVVKAKRSNKSIGAQAATGSLTTTGSKQVRSKAKVSAIRIKQPCKHNKTPANLAASIETAATRSASAATSVRCASVQSADAAPGTEQGLPSDVPRIALLIDGDQVSKNAFALILDSLRQCGRIVDRRAYLSEHLARVLDEDLTRHQIRPVIVRRHVGGTKSPVDMAIAMDVLELCERSQGDKLAGVAIASNDLDFCEVLERARSRGMKVWQCMRRLSYNDQFSTLAQRAAADSGVEIIGYGEINKEIPKMVPLISIHDGLVKAHGIRPVHDDLRSSLDLDNLDLLLMQHGYSAANWQGYGSREAAVVKFFHVNKLGPLTIHPIRIGFHQCLAAFQNNASATWSTNPGNLIYVCPRDSCKRPLNPFIIQDSTRLVTEILDRLGYSGPELNIQEAVDMFWDSNFASLKRRGVSVATVEGAEKFNVLEREFRLDRTQDWKPAPSDSFLRKFLFGKGFLVRKDALREEVRHAIKEFLQSSGQPVSRKCSYLQLVAEAIKLVYKDDPGRRI</sequence>
<dbReference type="Gene3D" id="3.40.50.1010">
    <property type="entry name" value="5'-nuclease"/>
    <property type="match status" value="1"/>
</dbReference>
<organism evidence="3 4">
    <name type="scientific">Polarella glacialis</name>
    <name type="common">Dinoflagellate</name>
    <dbReference type="NCBI Taxonomy" id="89957"/>
    <lineage>
        <taxon>Eukaryota</taxon>
        <taxon>Sar</taxon>
        <taxon>Alveolata</taxon>
        <taxon>Dinophyceae</taxon>
        <taxon>Suessiales</taxon>
        <taxon>Suessiaceae</taxon>
        <taxon>Polarella</taxon>
    </lineage>
</organism>
<feature type="compositionally biased region" description="Polar residues" evidence="1">
    <location>
        <begin position="164"/>
        <end position="175"/>
    </location>
</feature>
<dbReference type="Proteomes" id="UP000654075">
    <property type="component" value="Unassembled WGS sequence"/>
</dbReference>
<feature type="domain" description="NYN" evidence="2">
    <location>
        <begin position="242"/>
        <end position="360"/>
    </location>
</feature>
<evidence type="ECO:0000259" key="2">
    <source>
        <dbReference type="Pfam" id="PF01936"/>
    </source>
</evidence>
<dbReference type="Pfam" id="PF01936">
    <property type="entry name" value="NYN"/>
    <property type="match status" value="1"/>
</dbReference>
<comment type="caution">
    <text evidence="3">The sequence shown here is derived from an EMBL/GenBank/DDBJ whole genome shotgun (WGS) entry which is preliminary data.</text>
</comment>
<dbReference type="OrthoDB" id="5205629at2759"/>
<feature type="region of interest" description="Disordered" evidence="1">
    <location>
        <begin position="110"/>
        <end position="175"/>
    </location>
</feature>
<dbReference type="PANTHER" id="PTHR35811">
    <property type="entry name" value="SLR1870 PROTEIN"/>
    <property type="match status" value="1"/>
</dbReference>
<gene>
    <name evidence="3" type="ORF">PGLA1383_LOCUS41102</name>
</gene>
<evidence type="ECO:0000313" key="4">
    <source>
        <dbReference type="Proteomes" id="UP000654075"/>
    </source>
</evidence>
<evidence type="ECO:0000313" key="3">
    <source>
        <dbReference type="EMBL" id="CAE8623891.1"/>
    </source>
</evidence>
<evidence type="ECO:0000256" key="1">
    <source>
        <dbReference type="SAM" id="MobiDB-lite"/>
    </source>
</evidence>
<dbReference type="InterPro" id="IPR021139">
    <property type="entry name" value="NYN"/>
</dbReference>
<dbReference type="EMBL" id="CAJNNV010028260">
    <property type="protein sequence ID" value="CAE8623891.1"/>
    <property type="molecule type" value="Genomic_DNA"/>
</dbReference>
<reference evidence="3" key="1">
    <citation type="submission" date="2021-02" db="EMBL/GenBank/DDBJ databases">
        <authorList>
            <person name="Dougan E. K."/>
            <person name="Rhodes N."/>
            <person name="Thang M."/>
            <person name="Chan C."/>
        </authorList>
    </citation>
    <scope>NUCLEOTIDE SEQUENCE</scope>
</reference>
<dbReference type="AlphaFoldDB" id="A0A813GCD0"/>
<dbReference type="PANTHER" id="PTHR35811:SF1">
    <property type="entry name" value="HTH OST-TYPE DOMAIN-CONTAINING PROTEIN"/>
    <property type="match status" value="1"/>
</dbReference>
<dbReference type="GO" id="GO:0004540">
    <property type="term" value="F:RNA nuclease activity"/>
    <property type="evidence" value="ECO:0007669"/>
    <property type="project" value="InterPro"/>
</dbReference>
<name>A0A813GCD0_POLGL</name>
<keyword evidence="4" id="KW-1185">Reference proteome</keyword>
<accession>A0A813GCD0</accession>
<proteinExistence type="predicted"/>